<evidence type="ECO:0000313" key="3">
    <source>
        <dbReference type="Proteomes" id="UP000011761"/>
    </source>
</evidence>
<dbReference type="GeneID" id="19114289"/>
<sequence length="117" mass="12480">MPPHPMLGDILSYSHNEPQGRAVLSRNLSVEQRDLTVHTATRPCSYPMIGERLPRVRVKGLRAGGSPLDAGTATPGRRLCLIGDGMAPGPSLPLAPLGPQRWVGRDGCAKDESNAPH</sequence>
<name>M2MJW5_BAUPA</name>
<proteinExistence type="predicted"/>
<dbReference type="RefSeq" id="XP_007675579.1">
    <property type="nucleotide sequence ID" value="XM_007677389.1"/>
</dbReference>
<dbReference type="KEGG" id="bcom:BAUCODRAFT_434808"/>
<dbReference type="EMBL" id="KB445554">
    <property type="protein sequence ID" value="EMC96976.1"/>
    <property type="molecule type" value="Genomic_DNA"/>
</dbReference>
<feature type="compositionally biased region" description="Basic and acidic residues" evidence="1">
    <location>
        <begin position="103"/>
        <end position="117"/>
    </location>
</feature>
<evidence type="ECO:0000313" key="2">
    <source>
        <dbReference type="EMBL" id="EMC96976.1"/>
    </source>
</evidence>
<keyword evidence="3" id="KW-1185">Reference proteome</keyword>
<reference evidence="2 3" key="1">
    <citation type="journal article" date="2012" name="PLoS Pathog.">
        <title>Diverse lifestyles and strategies of plant pathogenesis encoded in the genomes of eighteen Dothideomycetes fungi.</title>
        <authorList>
            <person name="Ohm R.A."/>
            <person name="Feau N."/>
            <person name="Henrissat B."/>
            <person name="Schoch C.L."/>
            <person name="Horwitz B.A."/>
            <person name="Barry K.W."/>
            <person name="Condon B.J."/>
            <person name="Copeland A.C."/>
            <person name="Dhillon B."/>
            <person name="Glaser F."/>
            <person name="Hesse C.N."/>
            <person name="Kosti I."/>
            <person name="LaButti K."/>
            <person name="Lindquist E.A."/>
            <person name="Lucas S."/>
            <person name="Salamov A.A."/>
            <person name="Bradshaw R.E."/>
            <person name="Ciuffetti L."/>
            <person name="Hamelin R.C."/>
            <person name="Kema G.H.J."/>
            <person name="Lawrence C."/>
            <person name="Scott J.A."/>
            <person name="Spatafora J.W."/>
            <person name="Turgeon B.G."/>
            <person name="de Wit P.J.G.M."/>
            <person name="Zhong S."/>
            <person name="Goodwin S.B."/>
            <person name="Grigoriev I.V."/>
        </authorList>
    </citation>
    <scope>NUCLEOTIDE SEQUENCE [LARGE SCALE GENOMIC DNA]</scope>
    <source>
        <strain evidence="2 3">UAMH 10762</strain>
    </source>
</reference>
<dbReference type="Proteomes" id="UP000011761">
    <property type="component" value="Unassembled WGS sequence"/>
</dbReference>
<organism evidence="2 3">
    <name type="scientific">Baudoinia panamericana (strain UAMH 10762)</name>
    <name type="common">Angels' share fungus</name>
    <name type="synonym">Baudoinia compniacensis (strain UAMH 10762)</name>
    <dbReference type="NCBI Taxonomy" id="717646"/>
    <lineage>
        <taxon>Eukaryota</taxon>
        <taxon>Fungi</taxon>
        <taxon>Dikarya</taxon>
        <taxon>Ascomycota</taxon>
        <taxon>Pezizomycotina</taxon>
        <taxon>Dothideomycetes</taxon>
        <taxon>Dothideomycetidae</taxon>
        <taxon>Mycosphaerellales</taxon>
        <taxon>Teratosphaeriaceae</taxon>
        <taxon>Baudoinia</taxon>
    </lineage>
</organism>
<evidence type="ECO:0000256" key="1">
    <source>
        <dbReference type="SAM" id="MobiDB-lite"/>
    </source>
</evidence>
<dbReference type="AlphaFoldDB" id="M2MJW5"/>
<feature type="region of interest" description="Disordered" evidence="1">
    <location>
        <begin position="91"/>
        <end position="117"/>
    </location>
</feature>
<accession>M2MJW5</accession>
<dbReference type="HOGENOM" id="CLU_2084418_0_0_1"/>
<gene>
    <name evidence="2" type="ORF">BAUCODRAFT_434808</name>
</gene>
<protein>
    <submittedName>
        <fullName evidence="2">Uncharacterized protein</fullName>
    </submittedName>
</protein>